<dbReference type="SUPFAM" id="SSF57850">
    <property type="entry name" value="RING/U-box"/>
    <property type="match status" value="1"/>
</dbReference>
<dbReference type="AlphaFoldDB" id="A0A8E2F6F7"/>
<dbReference type="InterPro" id="IPR001841">
    <property type="entry name" value="Znf_RING"/>
</dbReference>
<protein>
    <recommendedName>
        <fullName evidence="5">RING-type domain-containing protein</fullName>
    </recommendedName>
</protein>
<dbReference type="PROSITE" id="PS00518">
    <property type="entry name" value="ZF_RING_1"/>
    <property type="match status" value="1"/>
</dbReference>
<feature type="domain" description="RING-type" evidence="5">
    <location>
        <begin position="27"/>
        <end position="94"/>
    </location>
</feature>
<evidence type="ECO:0000256" key="4">
    <source>
        <dbReference type="PROSITE-ProRule" id="PRU00175"/>
    </source>
</evidence>
<evidence type="ECO:0000313" key="7">
    <source>
        <dbReference type="Proteomes" id="UP000250140"/>
    </source>
</evidence>
<dbReference type="SMART" id="SM00184">
    <property type="entry name" value="RING"/>
    <property type="match status" value="1"/>
</dbReference>
<evidence type="ECO:0000259" key="5">
    <source>
        <dbReference type="PROSITE" id="PS50089"/>
    </source>
</evidence>
<accession>A0A8E2F6F7</accession>
<proteinExistence type="predicted"/>
<evidence type="ECO:0000256" key="2">
    <source>
        <dbReference type="ARBA" id="ARBA00022771"/>
    </source>
</evidence>
<reference evidence="6 7" key="1">
    <citation type="journal article" date="2016" name="Nat. Commun.">
        <title>Ectomycorrhizal ecology is imprinted in the genome of the dominant symbiotic fungus Cenococcum geophilum.</title>
        <authorList>
            <consortium name="DOE Joint Genome Institute"/>
            <person name="Peter M."/>
            <person name="Kohler A."/>
            <person name="Ohm R.A."/>
            <person name="Kuo A."/>
            <person name="Krutzmann J."/>
            <person name="Morin E."/>
            <person name="Arend M."/>
            <person name="Barry K.W."/>
            <person name="Binder M."/>
            <person name="Choi C."/>
            <person name="Clum A."/>
            <person name="Copeland A."/>
            <person name="Grisel N."/>
            <person name="Haridas S."/>
            <person name="Kipfer T."/>
            <person name="LaButti K."/>
            <person name="Lindquist E."/>
            <person name="Lipzen A."/>
            <person name="Maire R."/>
            <person name="Meier B."/>
            <person name="Mihaltcheva S."/>
            <person name="Molinier V."/>
            <person name="Murat C."/>
            <person name="Poggeler S."/>
            <person name="Quandt C.A."/>
            <person name="Sperisen C."/>
            <person name="Tritt A."/>
            <person name="Tisserant E."/>
            <person name="Crous P.W."/>
            <person name="Henrissat B."/>
            <person name="Nehls U."/>
            <person name="Egli S."/>
            <person name="Spatafora J.W."/>
            <person name="Grigoriev I.V."/>
            <person name="Martin F.M."/>
        </authorList>
    </citation>
    <scope>NUCLEOTIDE SEQUENCE [LARGE SCALE GENOMIC DNA]</scope>
    <source>
        <strain evidence="6 7">CBS 207.34</strain>
    </source>
</reference>
<dbReference type="PROSITE" id="PS50089">
    <property type="entry name" value="ZF_RING_2"/>
    <property type="match status" value="1"/>
</dbReference>
<dbReference type="GO" id="GO:0008270">
    <property type="term" value="F:zinc ion binding"/>
    <property type="evidence" value="ECO:0007669"/>
    <property type="project" value="UniProtKB-KW"/>
</dbReference>
<dbReference type="InterPro" id="IPR017907">
    <property type="entry name" value="Znf_RING_CS"/>
</dbReference>
<evidence type="ECO:0000256" key="3">
    <source>
        <dbReference type="ARBA" id="ARBA00022833"/>
    </source>
</evidence>
<dbReference type="Gene3D" id="3.30.40.10">
    <property type="entry name" value="Zinc/RING finger domain, C3HC4 (zinc finger)"/>
    <property type="match status" value="1"/>
</dbReference>
<keyword evidence="7" id="KW-1185">Reference proteome</keyword>
<dbReference type="Proteomes" id="UP000250140">
    <property type="component" value="Unassembled WGS sequence"/>
</dbReference>
<keyword evidence="3" id="KW-0862">Zinc</keyword>
<organism evidence="6 7">
    <name type="scientific">Glonium stellatum</name>
    <dbReference type="NCBI Taxonomy" id="574774"/>
    <lineage>
        <taxon>Eukaryota</taxon>
        <taxon>Fungi</taxon>
        <taxon>Dikarya</taxon>
        <taxon>Ascomycota</taxon>
        <taxon>Pezizomycotina</taxon>
        <taxon>Dothideomycetes</taxon>
        <taxon>Pleosporomycetidae</taxon>
        <taxon>Gloniales</taxon>
        <taxon>Gloniaceae</taxon>
        <taxon>Glonium</taxon>
    </lineage>
</organism>
<dbReference type="InterPro" id="IPR013083">
    <property type="entry name" value="Znf_RING/FYVE/PHD"/>
</dbReference>
<dbReference type="InterPro" id="IPR027370">
    <property type="entry name" value="Znf-RING_euk"/>
</dbReference>
<evidence type="ECO:0000256" key="1">
    <source>
        <dbReference type="ARBA" id="ARBA00022723"/>
    </source>
</evidence>
<dbReference type="EMBL" id="KV749129">
    <property type="protein sequence ID" value="OCL10991.1"/>
    <property type="molecule type" value="Genomic_DNA"/>
</dbReference>
<keyword evidence="1" id="KW-0479">Metal-binding</keyword>
<name>A0A8E2F6F7_9PEZI</name>
<sequence length="240" mass="28084">MKPRRSYILSILRRVDMKCLQDHEKECFICGHDFTGGGIGSTTYGHIPVRVPCGHAFCQDCIVRWLLVDRNEREIERSDFRKKPRDEYDCGSMRMGEYNAGLMSEYNEEEYEVEGKRMCNEEPNIEQTEASEISEDISNLRFNEWEGELEIGTINGIPNIFHEDQVLDRVEYSNSAMPEITSTGTEISRNREDLRTDMDLDVSDHQGGLYNDFDNLDEVEDEIHSWEDFPVEYETMEEYE</sequence>
<keyword evidence="2 4" id="KW-0863">Zinc-finger</keyword>
<dbReference type="OrthoDB" id="941227at2759"/>
<gene>
    <name evidence="6" type="ORF">AOQ84DRAFT_203559</name>
</gene>
<evidence type="ECO:0000313" key="6">
    <source>
        <dbReference type="EMBL" id="OCL10991.1"/>
    </source>
</evidence>
<dbReference type="Pfam" id="PF13445">
    <property type="entry name" value="zf-RING_UBOX"/>
    <property type="match status" value="1"/>
</dbReference>